<evidence type="ECO:0000259" key="8">
    <source>
        <dbReference type="Pfam" id="PF03522"/>
    </source>
</evidence>
<evidence type="ECO:0000256" key="6">
    <source>
        <dbReference type="SAM" id="Phobius"/>
    </source>
</evidence>
<dbReference type="PANTHER" id="PTHR11827">
    <property type="entry name" value="SOLUTE CARRIER FAMILY 12, CATION COTRANSPORTERS"/>
    <property type="match status" value="1"/>
</dbReference>
<dbReference type="Gene3D" id="1.20.1740.10">
    <property type="entry name" value="Amino acid/polyamine transporter I"/>
    <property type="match status" value="1"/>
</dbReference>
<feature type="transmembrane region" description="Helical" evidence="6">
    <location>
        <begin position="512"/>
        <end position="532"/>
    </location>
</feature>
<dbReference type="GO" id="GO:0008511">
    <property type="term" value="F:sodium:potassium:chloride symporter activity"/>
    <property type="evidence" value="ECO:0007669"/>
    <property type="project" value="TreeGrafter"/>
</dbReference>
<dbReference type="Pfam" id="PF03522">
    <property type="entry name" value="SLC12"/>
    <property type="match status" value="1"/>
</dbReference>
<feature type="transmembrane region" description="Helical" evidence="6">
    <location>
        <begin position="218"/>
        <end position="246"/>
    </location>
</feature>
<proteinExistence type="predicted"/>
<dbReference type="InterPro" id="IPR004841">
    <property type="entry name" value="AA-permease/SLC12A_dom"/>
</dbReference>
<dbReference type="Pfam" id="PF00324">
    <property type="entry name" value="AA_permease"/>
    <property type="match status" value="1"/>
</dbReference>
<reference evidence="9" key="1">
    <citation type="submission" date="2018-01" db="EMBL/GenBank/DDBJ databases">
        <title>An insight into the sialome of Amazonian anophelines.</title>
        <authorList>
            <person name="Ribeiro J.M."/>
            <person name="Scarpassa V."/>
            <person name="Calvo E."/>
        </authorList>
    </citation>
    <scope>NUCLEOTIDE SEQUENCE</scope>
    <source>
        <tissue evidence="9">Salivary glands</tissue>
    </source>
</reference>
<dbReference type="FunFam" id="1.20.1740.10:FF:000022">
    <property type="entry name" value="Bumetanide-sensitive na-k-cl cotransport protein"/>
    <property type="match status" value="1"/>
</dbReference>
<dbReference type="GO" id="GO:0016020">
    <property type="term" value="C:membrane"/>
    <property type="evidence" value="ECO:0007669"/>
    <property type="project" value="UniProtKB-SubCell"/>
</dbReference>
<feature type="transmembrane region" description="Helical" evidence="6">
    <location>
        <begin position="145"/>
        <end position="169"/>
    </location>
</feature>
<evidence type="ECO:0000256" key="3">
    <source>
        <dbReference type="ARBA" id="ARBA00022989"/>
    </source>
</evidence>
<feature type="transmembrane region" description="Helical" evidence="6">
    <location>
        <begin position="458"/>
        <end position="477"/>
    </location>
</feature>
<feature type="region of interest" description="Disordered" evidence="5">
    <location>
        <begin position="973"/>
        <end position="996"/>
    </location>
</feature>
<dbReference type="GO" id="GO:0055064">
    <property type="term" value="P:chloride ion homeostasis"/>
    <property type="evidence" value="ECO:0007669"/>
    <property type="project" value="TreeGrafter"/>
</dbReference>
<feature type="transmembrane region" description="Helical" evidence="6">
    <location>
        <begin position="292"/>
        <end position="310"/>
    </location>
</feature>
<comment type="subcellular location">
    <subcellularLocation>
        <location evidence="1">Membrane</location>
        <topology evidence="1">Multi-pass membrane protein</topology>
    </subcellularLocation>
</comment>
<dbReference type="InterPro" id="IPR018491">
    <property type="entry name" value="SLC12_C"/>
</dbReference>
<accession>A0A2M4BC26</accession>
<feature type="transmembrane region" description="Helical" evidence="6">
    <location>
        <begin position="348"/>
        <end position="370"/>
    </location>
</feature>
<protein>
    <submittedName>
        <fullName evidence="9">Putative k-cl cotransporter</fullName>
    </submittedName>
</protein>
<dbReference type="GO" id="GO:0055078">
    <property type="term" value="P:sodium ion homeostasis"/>
    <property type="evidence" value="ECO:0007669"/>
    <property type="project" value="TreeGrafter"/>
</dbReference>
<feature type="region of interest" description="Disordered" evidence="5">
    <location>
        <begin position="19"/>
        <end position="39"/>
    </location>
</feature>
<keyword evidence="4 6" id="KW-0472">Membrane</keyword>
<dbReference type="AlphaFoldDB" id="A0A2M4BC26"/>
<dbReference type="GO" id="GO:0006884">
    <property type="term" value="P:cell volume homeostasis"/>
    <property type="evidence" value="ECO:0007669"/>
    <property type="project" value="TreeGrafter"/>
</dbReference>
<evidence type="ECO:0000313" key="9">
    <source>
        <dbReference type="EMBL" id="MBW50368.1"/>
    </source>
</evidence>
<organism evidence="9">
    <name type="scientific">Anopheles marajoara</name>
    <dbReference type="NCBI Taxonomy" id="58244"/>
    <lineage>
        <taxon>Eukaryota</taxon>
        <taxon>Metazoa</taxon>
        <taxon>Ecdysozoa</taxon>
        <taxon>Arthropoda</taxon>
        <taxon>Hexapoda</taxon>
        <taxon>Insecta</taxon>
        <taxon>Pterygota</taxon>
        <taxon>Neoptera</taxon>
        <taxon>Endopterygota</taxon>
        <taxon>Diptera</taxon>
        <taxon>Nematocera</taxon>
        <taxon>Culicoidea</taxon>
        <taxon>Culicidae</taxon>
        <taxon>Anophelinae</taxon>
        <taxon>Anopheles</taxon>
    </lineage>
</organism>
<evidence type="ECO:0000259" key="7">
    <source>
        <dbReference type="Pfam" id="PF00324"/>
    </source>
</evidence>
<feature type="transmembrane region" description="Helical" evidence="6">
    <location>
        <begin position="538"/>
        <end position="559"/>
    </location>
</feature>
<dbReference type="NCBIfam" id="TIGR00930">
    <property type="entry name" value="2a30"/>
    <property type="match status" value="1"/>
</dbReference>
<name>A0A2M4BC26_9DIPT</name>
<feature type="transmembrane region" description="Helical" evidence="6">
    <location>
        <begin position="266"/>
        <end position="285"/>
    </location>
</feature>
<keyword evidence="3 6" id="KW-1133">Transmembrane helix</keyword>
<evidence type="ECO:0000256" key="2">
    <source>
        <dbReference type="ARBA" id="ARBA00022692"/>
    </source>
</evidence>
<dbReference type="PANTHER" id="PTHR11827:SF48">
    <property type="entry name" value="GH09711P"/>
    <property type="match status" value="1"/>
</dbReference>
<dbReference type="EMBL" id="GGFJ01001227">
    <property type="protein sequence ID" value="MBW50368.1"/>
    <property type="molecule type" value="Transcribed_RNA"/>
</dbReference>
<dbReference type="InterPro" id="IPR004842">
    <property type="entry name" value="SLC12A_fam"/>
</dbReference>
<dbReference type="GO" id="GO:0055075">
    <property type="term" value="P:potassium ion homeostasis"/>
    <property type="evidence" value="ECO:0007669"/>
    <property type="project" value="TreeGrafter"/>
</dbReference>
<feature type="transmembrane region" description="Helical" evidence="6">
    <location>
        <begin position="175"/>
        <end position="197"/>
    </location>
</feature>
<evidence type="ECO:0000256" key="4">
    <source>
        <dbReference type="ARBA" id="ARBA00023136"/>
    </source>
</evidence>
<keyword evidence="2 6" id="KW-0812">Transmembrane</keyword>
<evidence type="ECO:0000256" key="5">
    <source>
        <dbReference type="SAM" id="MobiDB-lite"/>
    </source>
</evidence>
<feature type="transmembrane region" description="Helical" evidence="6">
    <location>
        <begin position="382"/>
        <end position="402"/>
    </location>
</feature>
<feature type="domain" description="SLC12A transporter C-terminal" evidence="8">
    <location>
        <begin position="658"/>
        <end position="1063"/>
    </location>
</feature>
<feature type="domain" description="Amino acid permease/ SLC12A" evidence="7">
    <location>
        <begin position="144"/>
        <end position="648"/>
    </location>
</feature>
<feature type="transmembrane region" description="Helical" evidence="6">
    <location>
        <begin position="571"/>
        <end position="604"/>
    </location>
</feature>
<dbReference type="GO" id="GO:1990573">
    <property type="term" value="P:potassium ion import across plasma membrane"/>
    <property type="evidence" value="ECO:0007669"/>
    <property type="project" value="TreeGrafter"/>
</dbReference>
<feature type="compositionally biased region" description="Polar residues" evidence="5">
    <location>
        <begin position="24"/>
        <end position="33"/>
    </location>
</feature>
<evidence type="ECO:0000256" key="1">
    <source>
        <dbReference type="ARBA" id="ARBA00004141"/>
    </source>
</evidence>
<sequence length="1063" mass="116843">MVNRLGIARVAHRMLEAWRHSNAPPKTNESKIQSPKEHVSGEVPKVAIFTVEDTADENLAEEVGWSSIDLVAGNGGLIGSNDQLTSDALPRLEHYRTSQRAIRRPSMGQLHGDLDDHCTNSNDKSGELPAGSSGRSVGIGWIEGVLIPCLLNIWGVMLFLRLSWIVALAGILETLLIIGLSYLVCVITALSLSAICTNGQVKGGGIYYLISRSLGPEFGGAVGIVLAFANSVSVSMNTIGFCSSLNQLLRSFGLKIVDGAVNDIRIVGTIVILIMVVICVVDMNWEIKAQNVLVVAIVVAIFSFILGVLVGPQTDDERAKGFAGLSSEQFLSNLGPDYRFSEGIQQDFFSVFGIFFPSVTGVQAGANICGELKDPAKAIPNGTLLALLISSLSYIVFVLLAGSASYRDASGVIADLVNGTFVSCPPSSFEVLARWDTHCPYGLHNDYSIMQLMSISGALIYVGCFAATFSSALTNLLSVPRIIQALGTDRLYPGLTFFAKGYGKGALPYRGYALVFGVSMLFVLLANLNLIAPLISNFYLASYALINFCTFHAATVSPIGWRPTFRYYNQWVSLFGTILCVLIMFLIDIIATGITMVLICVLYLAVIYRKPDVNWGSTTQAQTYKTALTAALRLRNVGDHVKNYHPSVLVLTGNPATRLPLIDLAHQITKNHALMIVGDVVQERLSHRKREHRSTESRKLMEERKVGAFYRLIDGIGLEQGVRALIQTSGVGKLAPNIVLIGYKADWTVCSEVELQTYYNILNDVFDNRMALTILRLPEGLDLSHFIVDSETISGGLSMPRNESMSSLQQGTDPASSRHTLMYINSLLELQNLPTKHRARNSSISVRSSCSMGTGTPAYDRSFPQQALNQQQVFRCKQPKGTIDVWWLYDDGGLTMLIPYILSLRSRWSQCSVRVFALSNHQRPQEEERNNMAHLLAKLRINYCSLTMLADVTKLPQPETVATHRRLLQHLLDTSSQLSPPKEHSNSSESGVLEDKTNRQLRLREMLLEHSSKANLIVMSMPMPRLGTVSAPLYMSWLEMLTKDMPPTLLVRGNQTSVLTFYS</sequence>